<reference evidence="4" key="1">
    <citation type="submission" date="2016-06" db="UniProtKB">
        <authorList>
            <consortium name="WormBaseParasite"/>
        </authorList>
    </citation>
    <scope>IDENTIFICATION</scope>
</reference>
<dbReference type="Gene3D" id="1.10.510.10">
    <property type="entry name" value="Transferase(Phosphotransferase) domain 1"/>
    <property type="match status" value="1"/>
</dbReference>
<feature type="domain" description="Protein kinase" evidence="1">
    <location>
        <begin position="81"/>
        <end position="328"/>
    </location>
</feature>
<dbReference type="InterPro" id="IPR011009">
    <property type="entry name" value="Kinase-like_dom_sf"/>
</dbReference>
<dbReference type="AlphaFoldDB" id="A0A183H226"/>
<dbReference type="GO" id="GO:0010506">
    <property type="term" value="P:regulation of autophagy"/>
    <property type="evidence" value="ECO:0007669"/>
    <property type="project" value="InterPro"/>
</dbReference>
<evidence type="ECO:0000313" key="3">
    <source>
        <dbReference type="Proteomes" id="UP000267606"/>
    </source>
</evidence>
<dbReference type="SMART" id="SM00220">
    <property type="entry name" value="S_TKc"/>
    <property type="match status" value="1"/>
</dbReference>
<dbReference type="STRING" id="387005.A0A183H226"/>
<evidence type="ECO:0000313" key="2">
    <source>
        <dbReference type="EMBL" id="VDO29902.1"/>
    </source>
</evidence>
<dbReference type="SUPFAM" id="SSF56112">
    <property type="entry name" value="Protein kinase-like (PK-like)"/>
    <property type="match status" value="1"/>
</dbReference>
<dbReference type="Proteomes" id="UP000267606">
    <property type="component" value="Unassembled WGS sequence"/>
</dbReference>
<dbReference type="EMBL" id="UZAJ01000739">
    <property type="protein sequence ID" value="VDO29902.1"/>
    <property type="molecule type" value="Genomic_DNA"/>
</dbReference>
<accession>A0A183H226</accession>
<sequence>MTMLGLSLQGHDEVKLADDGIKSDFSMMSMDLQVIDAAYDFCQRLKARNLFFRKSQMDDTEDRKCVQNAELLANQKSQDINAARFDINELVKGCVYPVYTKSGRCYIVKISPGGGLEASLLLQAKKLKESNALEDVCLPLLVDHYYHHMSSTNFFILEFCEYGSLEKLLADNSAVPIHKQYIAKILHGVAKAIYFLHSQGIYHGTICTANILVDHYMTGRLTGLTGAQEITENMNKNMQLPMYAAPESVHPKAESLPQDMFALGVVLYQCLIGRIPKRKPNGTIDYHGIKSSITIPIDPKMWHTTQLLMSERLEMRLTAGQFLHTDWIESAATTPITQIFSWNN</sequence>
<keyword evidence="3" id="KW-1185">Reference proteome</keyword>
<gene>
    <name evidence="2" type="ORF">OFLC_LOCUS1536</name>
</gene>
<dbReference type="GO" id="GO:0005524">
    <property type="term" value="F:ATP binding"/>
    <property type="evidence" value="ECO:0007669"/>
    <property type="project" value="InterPro"/>
</dbReference>
<dbReference type="GO" id="GO:0005737">
    <property type="term" value="C:cytoplasm"/>
    <property type="evidence" value="ECO:0007669"/>
    <property type="project" value="TreeGrafter"/>
</dbReference>
<dbReference type="Pfam" id="PF00069">
    <property type="entry name" value="Pkinase"/>
    <property type="match status" value="1"/>
</dbReference>
<dbReference type="GO" id="GO:0006914">
    <property type="term" value="P:autophagy"/>
    <property type="evidence" value="ECO:0007669"/>
    <property type="project" value="UniProtKB-ARBA"/>
</dbReference>
<name>A0A183H226_9BILA</name>
<dbReference type="WBParaSite" id="OFLC_0000153501-mRNA-1">
    <property type="protein sequence ID" value="OFLC_0000153501-mRNA-1"/>
    <property type="gene ID" value="OFLC_0000153501"/>
</dbReference>
<dbReference type="PROSITE" id="PS50011">
    <property type="entry name" value="PROTEIN_KINASE_DOM"/>
    <property type="match status" value="1"/>
</dbReference>
<reference evidence="2 3" key="2">
    <citation type="submission" date="2018-11" db="EMBL/GenBank/DDBJ databases">
        <authorList>
            <consortium name="Pathogen Informatics"/>
        </authorList>
    </citation>
    <scope>NUCLEOTIDE SEQUENCE [LARGE SCALE GENOMIC DNA]</scope>
</reference>
<proteinExistence type="predicted"/>
<evidence type="ECO:0000259" key="1">
    <source>
        <dbReference type="PROSITE" id="PS50011"/>
    </source>
</evidence>
<dbReference type="GO" id="GO:0004674">
    <property type="term" value="F:protein serine/threonine kinase activity"/>
    <property type="evidence" value="ECO:0007669"/>
    <property type="project" value="InterPro"/>
</dbReference>
<evidence type="ECO:0000313" key="4">
    <source>
        <dbReference type="WBParaSite" id="OFLC_0000153501-mRNA-1"/>
    </source>
</evidence>
<dbReference type="PANTHER" id="PTHR24348">
    <property type="entry name" value="SERINE/THREONINE-PROTEIN KINASE UNC-51-RELATED"/>
    <property type="match status" value="1"/>
</dbReference>
<protein>
    <submittedName>
        <fullName evidence="4">Protein kinase domain-containing protein</fullName>
    </submittedName>
</protein>
<dbReference type="InterPro" id="IPR045269">
    <property type="entry name" value="Atg1-like"/>
</dbReference>
<dbReference type="InterPro" id="IPR000719">
    <property type="entry name" value="Prot_kinase_dom"/>
</dbReference>
<organism evidence="4">
    <name type="scientific">Onchocerca flexuosa</name>
    <dbReference type="NCBI Taxonomy" id="387005"/>
    <lineage>
        <taxon>Eukaryota</taxon>
        <taxon>Metazoa</taxon>
        <taxon>Ecdysozoa</taxon>
        <taxon>Nematoda</taxon>
        <taxon>Chromadorea</taxon>
        <taxon>Rhabditida</taxon>
        <taxon>Spirurina</taxon>
        <taxon>Spiruromorpha</taxon>
        <taxon>Filarioidea</taxon>
        <taxon>Onchocercidae</taxon>
        <taxon>Onchocerca</taxon>
    </lineage>
</organism>